<comment type="caution">
    <text evidence="2">The sequence shown here is derived from an EMBL/GenBank/DDBJ whole genome shotgun (WGS) entry which is preliminary data.</text>
</comment>
<dbReference type="GO" id="GO:0032259">
    <property type="term" value="P:methylation"/>
    <property type="evidence" value="ECO:0007669"/>
    <property type="project" value="UniProtKB-KW"/>
</dbReference>
<evidence type="ECO:0000259" key="1">
    <source>
        <dbReference type="Pfam" id="PF13649"/>
    </source>
</evidence>
<dbReference type="CDD" id="cd02440">
    <property type="entry name" value="AdoMet_MTases"/>
    <property type="match status" value="1"/>
</dbReference>
<keyword evidence="2" id="KW-0808">Transferase</keyword>
<keyword evidence="3" id="KW-1185">Reference proteome</keyword>
<dbReference type="Pfam" id="PF13649">
    <property type="entry name" value="Methyltransf_25"/>
    <property type="match status" value="1"/>
</dbReference>
<accession>A0ABS2CKV7</accession>
<dbReference type="EMBL" id="JAFDVD010000006">
    <property type="protein sequence ID" value="MBM6399699.1"/>
    <property type="molecule type" value="Genomic_DNA"/>
</dbReference>
<protein>
    <submittedName>
        <fullName evidence="2">Class I SAM-dependent methyltransferase</fullName>
    </submittedName>
</protein>
<organism evidence="2 3">
    <name type="scientific">Phycicoccus sonneratiae</name>
    <dbReference type="NCBI Taxonomy" id="2807628"/>
    <lineage>
        <taxon>Bacteria</taxon>
        <taxon>Bacillati</taxon>
        <taxon>Actinomycetota</taxon>
        <taxon>Actinomycetes</taxon>
        <taxon>Micrococcales</taxon>
        <taxon>Intrasporangiaceae</taxon>
        <taxon>Phycicoccus</taxon>
    </lineage>
</organism>
<evidence type="ECO:0000313" key="3">
    <source>
        <dbReference type="Proteomes" id="UP001430172"/>
    </source>
</evidence>
<dbReference type="GO" id="GO:0008168">
    <property type="term" value="F:methyltransferase activity"/>
    <property type="evidence" value="ECO:0007669"/>
    <property type="project" value="UniProtKB-KW"/>
</dbReference>
<sequence length="228" mass="24283">MSTGEQDRDWDRRADELAARALADGEPTRWFDELWSAAVADEVDTPWARTAPYPPVLEHVDGAGPGEGRAAVVVGAGLGADAELLAERGWRTTAFDVSASAVALARDRHPGSSVDHRVADLLALPDDLVGAFDLVVEVFTVQALPPDLRADAVAAVRSLLAPGGTLLAVQFVRERGSDAGDGPPWLLDEDEVRSFAAADVHLEALDRRPHPLNPAGPDTWVAVLRRAP</sequence>
<dbReference type="Gene3D" id="3.40.50.150">
    <property type="entry name" value="Vaccinia Virus protein VP39"/>
    <property type="match status" value="1"/>
</dbReference>
<dbReference type="SUPFAM" id="SSF53335">
    <property type="entry name" value="S-adenosyl-L-methionine-dependent methyltransferases"/>
    <property type="match status" value="1"/>
</dbReference>
<dbReference type="InterPro" id="IPR041698">
    <property type="entry name" value="Methyltransf_25"/>
</dbReference>
<proteinExistence type="predicted"/>
<feature type="domain" description="Methyltransferase" evidence="1">
    <location>
        <begin position="74"/>
        <end position="164"/>
    </location>
</feature>
<dbReference type="InterPro" id="IPR029063">
    <property type="entry name" value="SAM-dependent_MTases_sf"/>
</dbReference>
<dbReference type="RefSeq" id="WP_204130194.1">
    <property type="nucleotide sequence ID" value="NZ_JAFDVD010000006.1"/>
</dbReference>
<keyword evidence="2" id="KW-0489">Methyltransferase</keyword>
<name>A0ABS2CKV7_9MICO</name>
<dbReference type="Proteomes" id="UP001430172">
    <property type="component" value="Unassembled WGS sequence"/>
</dbReference>
<reference evidence="2" key="1">
    <citation type="submission" date="2021-02" db="EMBL/GenBank/DDBJ databases">
        <title>Phycicoccus sp. MQZ13P-5T, whole genome shotgun sequence.</title>
        <authorList>
            <person name="Tuo L."/>
        </authorList>
    </citation>
    <scope>NUCLEOTIDE SEQUENCE</scope>
    <source>
        <strain evidence="2">MQZ13P-5</strain>
    </source>
</reference>
<gene>
    <name evidence="2" type="ORF">JQN70_04795</name>
</gene>
<evidence type="ECO:0000313" key="2">
    <source>
        <dbReference type="EMBL" id="MBM6399699.1"/>
    </source>
</evidence>